<evidence type="ECO:0000313" key="2">
    <source>
        <dbReference type="Proteomes" id="UP001170481"/>
    </source>
</evidence>
<name>A0AAP4U1Q8_9GAMM</name>
<dbReference type="PANTHER" id="PTHR39327:SF1">
    <property type="entry name" value="BLR5470 PROTEIN"/>
    <property type="match status" value="1"/>
</dbReference>
<protein>
    <submittedName>
        <fullName evidence="1">Transglutaminase-like cysteine peptidase</fullName>
    </submittedName>
</protein>
<dbReference type="SUPFAM" id="SSF54001">
    <property type="entry name" value="Cysteine proteinases"/>
    <property type="match status" value="1"/>
</dbReference>
<organism evidence="1 2">
    <name type="scientific">Cobetia amphilecti</name>
    <dbReference type="NCBI Taxonomy" id="1055104"/>
    <lineage>
        <taxon>Bacteria</taxon>
        <taxon>Pseudomonadati</taxon>
        <taxon>Pseudomonadota</taxon>
        <taxon>Gammaproteobacteria</taxon>
        <taxon>Oceanospirillales</taxon>
        <taxon>Halomonadaceae</taxon>
        <taxon>Cobetia</taxon>
    </lineage>
</organism>
<proteinExistence type="predicted"/>
<reference evidence="1" key="1">
    <citation type="submission" date="2023-07" db="EMBL/GenBank/DDBJ databases">
        <title>Genome content predicts the carbon catabolic preferences of heterotrophic bacteria.</title>
        <authorList>
            <person name="Gralka M."/>
        </authorList>
    </citation>
    <scope>NUCLEOTIDE SEQUENCE</scope>
    <source>
        <strain evidence="1">C2R13</strain>
    </source>
</reference>
<dbReference type="Proteomes" id="UP001170481">
    <property type="component" value="Unassembled WGS sequence"/>
</dbReference>
<gene>
    <name evidence="1" type="ORF">Q4535_16890</name>
</gene>
<dbReference type="InterPro" id="IPR010319">
    <property type="entry name" value="Transglutaminase-like_Cys_pept"/>
</dbReference>
<dbReference type="EMBL" id="JAUORK010000033">
    <property type="protein sequence ID" value="MDO6673783.1"/>
    <property type="molecule type" value="Genomic_DNA"/>
</dbReference>
<evidence type="ECO:0000313" key="1">
    <source>
        <dbReference type="EMBL" id="MDO6673783.1"/>
    </source>
</evidence>
<dbReference type="Pfam" id="PF06035">
    <property type="entry name" value="Peptidase_C93"/>
    <property type="match status" value="1"/>
</dbReference>
<accession>A0AAP4U1Q8</accession>
<dbReference type="InterPro" id="IPR038765">
    <property type="entry name" value="Papain-like_cys_pep_sf"/>
</dbReference>
<dbReference type="Gene3D" id="3.10.620.30">
    <property type="match status" value="1"/>
</dbReference>
<dbReference type="RefSeq" id="WP_054555702.1">
    <property type="nucleotide sequence ID" value="NZ_JAUORK010000033.1"/>
</dbReference>
<dbReference type="AlphaFoldDB" id="A0AAP4U1Q8"/>
<dbReference type="PANTHER" id="PTHR39327">
    <property type="match status" value="1"/>
</dbReference>
<comment type="caution">
    <text evidence="1">The sequence shown here is derived from an EMBL/GenBank/DDBJ whole genome shotgun (WGS) entry which is preliminary data.</text>
</comment>
<sequence>MNHRRWWEGLAVGVLLALSLGAGLAQAVDSRQFIQIYGSGGWNRVQQWQQLLQRLEDAPVRRQLSEVNDFFNRLNFTDDLSVWGATDYWATPQEFLGAGAGDCDDFAMAKYLTLRELGVPEDRLRLHYVKALSLNQFHMVVTYQGANTRNPDVLDNLNSSILPASERTDLLPIYSFNGSALWMSKRLEGGKRISDSRGLSSLSDWQKRRAQGVLRVPRHKRP</sequence>